<dbReference type="InterPro" id="IPR005174">
    <property type="entry name" value="KIB1-4_b-propeller"/>
</dbReference>
<evidence type="ECO:0000259" key="1">
    <source>
        <dbReference type="PROSITE" id="PS50181"/>
    </source>
</evidence>
<dbReference type="SUPFAM" id="SSF81383">
    <property type="entry name" value="F-box domain"/>
    <property type="match status" value="1"/>
</dbReference>
<dbReference type="InterPro" id="IPR001810">
    <property type="entry name" value="F-box_dom"/>
</dbReference>
<proteinExistence type="predicted"/>
<evidence type="ECO:0000313" key="2">
    <source>
        <dbReference type="EMBL" id="KAJ8532704.1"/>
    </source>
</evidence>
<dbReference type="PANTHER" id="PTHR44259">
    <property type="entry name" value="OS07G0183000 PROTEIN-RELATED"/>
    <property type="match status" value="1"/>
</dbReference>
<name>A0A9Q1QZ93_9SOLA</name>
<dbReference type="Pfam" id="PF03478">
    <property type="entry name" value="Beta-prop_KIB1-4"/>
    <property type="match status" value="1"/>
</dbReference>
<evidence type="ECO:0000313" key="3">
    <source>
        <dbReference type="Proteomes" id="UP001152561"/>
    </source>
</evidence>
<accession>A0A9Q1QZ93</accession>
<dbReference type="OrthoDB" id="1863935at2759"/>
<dbReference type="EMBL" id="JAJAGQ010000020">
    <property type="protein sequence ID" value="KAJ8532704.1"/>
    <property type="molecule type" value="Genomic_DNA"/>
</dbReference>
<dbReference type="Pfam" id="PF00646">
    <property type="entry name" value="F-box"/>
    <property type="match status" value="1"/>
</dbReference>
<feature type="domain" description="F-box" evidence="1">
    <location>
        <begin position="33"/>
        <end position="66"/>
    </location>
</feature>
<dbReference type="PROSITE" id="PS50181">
    <property type="entry name" value="FBOX"/>
    <property type="match status" value="1"/>
</dbReference>
<reference evidence="3" key="1">
    <citation type="journal article" date="2023" name="Proc. Natl. Acad. Sci. U.S.A.">
        <title>Genomic and structural basis for evolution of tropane alkaloid biosynthesis.</title>
        <authorList>
            <person name="Wanga Y.-J."/>
            <person name="Taina T."/>
            <person name="Yua J.-Y."/>
            <person name="Lia J."/>
            <person name="Xua B."/>
            <person name="Chenc J."/>
            <person name="D'Auriad J.C."/>
            <person name="Huanga J.-P."/>
            <person name="Huanga S.-X."/>
        </authorList>
    </citation>
    <scope>NUCLEOTIDE SEQUENCE [LARGE SCALE GENOMIC DNA]</scope>
    <source>
        <strain evidence="3">cv. KIB-2019</strain>
    </source>
</reference>
<dbReference type="AlphaFoldDB" id="A0A9Q1QZ93"/>
<dbReference type="InterPro" id="IPR050942">
    <property type="entry name" value="F-box_BR-signaling"/>
</dbReference>
<comment type="caution">
    <text evidence="2">The sequence shown here is derived from an EMBL/GenBank/DDBJ whole genome shotgun (WGS) entry which is preliminary data.</text>
</comment>
<gene>
    <name evidence="2" type="ORF">K7X08_015593</name>
</gene>
<dbReference type="InterPro" id="IPR036047">
    <property type="entry name" value="F-box-like_dom_sf"/>
</dbReference>
<dbReference type="Proteomes" id="UP001152561">
    <property type="component" value="Unassembled WGS sequence"/>
</dbReference>
<protein>
    <recommendedName>
        <fullName evidence="1">F-box domain-containing protein</fullName>
    </recommendedName>
</protein>
<sequence length="233" mass="26390">MAGRKRRKMKFLATTAPNNGGGSAEEREGADEQNSLFCVPIEILEQILSRLNLKENIRASAVCKKWLAASISVRVANKAPWLMFFPKFGDLVEFYDPSVRQTYSIELPELCGSRLCYAKDGWLLLYKPRTLRVFFFNPYTKNVINLPRLELTYQIVAFSEAPTSPDCVAYRIPSITIDTTRGSSVMIGENKILSRAFGLIHRRTFRSLPEKICDKGPQLQGPIFKQLHQPAAE</sequence>
<dbReference type="PANTHER" id="PTHR44259:SF114">
    <property type="entry name" value="OS06G0707300 PROTEIN"/>
    <property type="match status" value="1"/>
</dbReference>
<keyword evidence="3" id="KW-1185">Reference proteome</keyword>
<dbReference type="SMART" id="SM00256">
    <property type="entry name" value="FBOX"/>
    <property type="match status" value="1"/>
</dbReference>
<dbReference type="Gene3D" id="1.20.1280.50">
    <property type="match status" value="1"/>
</dbReference>
<organism evidence="2 3">
    <name type="scientific">Anisodus acutangulus</name>
    <dbReference type="NCBI Taxonomy" id="402998"/>
    <lineage>
        <taxon>Eukaryota</taxon>
        <taxon>Viridiplantae</taxon>
        <taxon>Streptophyta</taxon>
        <taxon>Embryophyta</taxon>
        <taxon>Tracheophyta</taxon>
        <taxon>Spermatophyta</taxon>
        <taxon>Magnoliopsida</taxon>
        <taxon>eudicotyledons</taxon>
        <taxon>Gunneridae</taxon>
        <taxon>Pentapetalae</taxon>
        <taxon>asterids</taxon>
        <taxon>lamiids</taxon>
        <taxon>Solanales</taxon>
        <taxon>Solanaceae</taxon>
        <taxon>Solanoideae</taxon>
        <taxon>Hyoscyameae</taxon>
        <taxon>Anisodus</taxon>
    </lineage>
</organism>